<dbReference type="PANTHER" id="PTHR43669">
    <property type="entry name" value="5-KETO-D-GLUCONATE 5-REDUCTASE"/>
    <property type="match status" value="1"/>
</dbReference>
<dbReference type="CDD" id="cd05233">
    <property type="entry name" value="SDR_c"/>
    <property type="match status" value="1"/>
</dbReference>
<organism evidence="5">
    <name type="scientific">uncultured Thermoleophilia bacterium</name>
    <dbReference type="NCBI Taxonomy" id="1497501"/>
    <lineage>
        <taxon>Bacteria</taxon>
        <taxon>Bacillati</taxon>
        <taxon>Actinomycetota</taxon>
        <taxon>Thermoleophilia</taxon>
        <taxon>environmental samples</taxon>
    </lineage>
</organism>
<reference evidence="5" key="1">
    <citation type="submission" date="2020-02" db="EMBL/GenBank/DDBJ databases">
        <authorList>
            <person name="Meier V. D."/>
        </authorList>
    </citation>
    <scope>NUCLEOTIDE SEQUENCE</scope>
    <source>
        <strain evidence="5">AVDCRST_MAG79</strain>
    </source>
</reference>
<dbReference type="GO" id="GO:0016491">
    <property type="term" value="F:oxidoreductase activity"/>
    <property type="evidence" value="ECO:0007669"/>
    <property type="project" value="UniProtKB-KW"/>
</dbReference>
<dbReference type="Pfam" id="PF00106">
    <property type="entry name" value="adh_short"/>
    <property type="match status" value="1"/>
</dbReference>
<evidence type="ECO:0000313" key="5">
    <source>
        <dbReference type="EMBL" id="CAA9540479.1"/>
    </source>
</evidence>
<gene>
    <name evidence="5" type="ORF">AVDCRST_MAG79-1815</name>
</gene>
<dbReference type="AlphaFoldDB" id="A0A6J4U773"/>
<dbReference type="SMART" id="SM00822">
    <property type="entry name" value="PKS_KR"/>
    <property type="match status" value="1"/>
</dbReference>
<dbReference type="InterPro" id="IPR036291">
    <property type="entry name" value="NAD(P)-bd_dom_sf"/>
</dbReference>
<dbReference type="PROSITE" id="PS00061">
    <property type="entry name" value="ADH_SHORT"/>
    <property type="match status" value="1"/>
</dbReference>
<dbReference type="EMBL" id="CADCWC010000273">
    <property type="protein sequence ID" value="CAA9540479.1"/>
    <property type="molecule type" value="Genomic_DNA"/>
</dbReference>
<dbReference type="InterPro" id="IPR057326">
    <property type="entry name" value="KR_dom"/>
</dbReference>
<name>A0A6J4U773_9ACTN</name>
<feature type="domain" description="Ketoreductase" evidence="4">
    <location>
        <begin position="7"/>
        <end position="189"/>
    </location>
</feature>
<evidence type="ECO:0000259" key="4">
    <source>
        <dbReference type="SMART" id="SM00822"/>
    </source>
</evidence>
<dbReference type="Gene3D" id="3.40.50.720">
    <property type="entry name" value="NAD(P)-binding Rossmann-like Domain"/>
    <property type="match status" value="1"/>
</dbReference>
<dbReference type="InterPro" id="IPR002347">
    <property type="entry name" value="SDR_fam"/>
</dbReference>
<proteinExistence type="inferred from homology"/>
<dbReference type="PRINTS" id="PR00081">
    <property type="entry name" value="GDHRDH"/>
</dbReference>
<sequence length="243" mass="25129">MSADVDAVAIVTGAGRGIGRVVAERLSARGYRLGLCSRGAEVRAVAATLGEHRTMADQVDVSRPDELRRFVDGVAARFGRLDVLVNNAGINRGATLLDALPADLDAMLATNVRGPFVAMQAAARHMAACGGGRIVNVASWVGRSPAPGFLGYAASKAALLSLTRGAAVELAPLGITVNAVCPGNVWTDIWQTATASVRADRDVSVRALYEEAVSSQPLARAVEPDEGADAVLYFCGAGARSVT</sequence>
<dbReference type="FunFam" id="3.40.50.720:FF:000084">
    <property type="entry name" value="Short-chain dehydrogenase reductase"/>
    <property type="match status" value="1"/>
</dbReference>
<evidence type="ECO:0000256" key="3">
    <source>
        <dbReference type="RuleBase" id="RU000363"/>
    </source>
</evidence>
<protein>
    <recommendedName>
        <fullName evidence="4">Ketoreductase domain-containing protein</fullName>
    </recommendedName>
</protein>
<feature type="non-terminal residue" evidence="5">
    <location>
        <position position="243"/>
    </location>
</feature>
<evidence type="ECO:0000256" key="1">
    <source>
        <dbReference type="ARBA" id="ARBA00006484"/>
    </source>
</evidence>
<dbReference type="InterPro" id="IPR020904">
    <property type="entry name" value="Sc_DH/Rdtase_CS"/>
</dbReference>
<dbReference type="PANTHER" id="PTHR43669:SF3">
    <property type="entry name" value="ALCOHOL DEHYDROGENASE, PUTATIVE (AFU_ORTHOLOGUE AFUA_3G03445)-RELATED"/>
    <property type="match status" value="1"/>
</dbReference>
<comment type="similarity">
    <text evidence="1 3">Belongs to the short-chain dehydrogenases/reductases (SDR) family.</text>
</comment>
<dbReference type="PRINTS" id="PR00080">
    <property type="entry name" value="SDRFAMILY"/>
</dbReference>
<keyword evidence="2" id="KW-0560">Oxidoreductase</keyword>
<evidence type="ECO:0000256" key="2">
    <source>
        <dbReference type="ARBA" id="ARBA00023002"/>
    </source>
</evidence>
<accession>A0A6J4U773</accession>
<dbReference type="SUPFAM" id="SSF51735">
    <property type="entry name" value="NAD(P)-binding Rossmann-fold domains"/>
    <property type="match status" value="1"/>
</dbReference>